<accession>A0ACB7XEV6</accession>
<protein>
    <submittedName>
        <fullName evidence="1">Uncharacterized protein</fullName>
    </submittedName>
</protein>
<evidence type="ECO:0000313" key="1">
    <source>
        <dbReference type="EMBL" id="KAH7839318.1"/>
    </source>
</evidence>
<sequence length="756" mass="84550">MVDVSFLFLLFPDRPFPPPPYLSLFSFFSLLSHTPFPKSSPLATALPKPSSTASNHSTILLILRPKHGLSRSQTVIFTKLTVPLSRSLLPFRMVAGRRTQPFTPNRSSASSPNQALNPSEAHSYRNLRKNDLGGVIFGCKNSTMKECLFKQLFGLPAQHFCYVKNIDPGLPLFLFNYSDRKLHGIFDAASPGQMNLNPYAWTTHGSERTVFPAQVQIRLLLRCLPLSEEQFKPIISDNYYTPNHFWFELDHAQASKLSSLLSSMAIAPSTFAPQNSAKWRALLQAPPSQDRVKEIEPFNRRDFEVGWGPLDGATFNANNQALEHSFEKQEKQEDLIYMKLKELALNRERSGLPLADVEDSAAVNDLHSGQGLSDAQTNSERINGECLINSWEYPSVIDQLVQGMEEQKVFQRDQIHKMCCLEQKLVEAETEIQQLKQRCEVLESRSHSSVAHVEEMTVEPFNDLDLDLDELIFLVGGYDGASWLSALDSYSPTHDVIKSLKPMNSIRSYSSVARLNGELYVFGGGNGSLWYDSVESYDPASDQWILRPSLNVKKGSLGGATLNNKIFAIGGGNGVESFAEVEMLDLDVGRWICTRSMLQKRFALAVAELNGALYAVGGFDGKEYLESAERFDPREHSWTRIESMKTKRGCHSMAVLNEKLYAIGGYDGSKMVPSVEIFDPRLGSWMSGDPLEQSRGYSCAAVLKDSIYVIGGVKPGDDKKRESIVDTVERYKEGQGWQVTNLRAIGERCFFSAIVL</sequence>
<reference evidence="1 2" key="1">
    <citation type="journal article" date="2021" name="Hortic Res">
        <title>High-quality reference genome and annotation aids understanding of berry development for evergreen blueberry (Vaccinium darrowii).</title>
        <authorList>
            <person name="Yu J."/>
            <person name="Hulse-Kemp A.M."/>
            <person name="Babiker E."/>
            <person name="Staton M."/>
        </authorList>
    </citation>
    <scope>NUCLEOTIDE SEQUENCE [LARGE SCALE GENOMIC DNA]</scope>
    <source>
        <strain evidence="2">cv. NJ 8807/NJ 8810</strain>
        <tissue evidence="1">Young leaf</tissue>
    </source>
</reference>
<comment type="caution">
    <text evidence="1">The sequence shown here is derived from an EMBL/GenBank/DDBJ whole genome shotgun (WGS) entry which is preliminary data.</text>
</comment>
<gene>
    <name evidence="1" type="ORF">Vadar_002591</name>
</gene>
<evidence type="ECO:0000313" key="2">
    <source>
        <dbReference type="Proteomes" id="UP000828048"/>
    </source>
</evidence>
<name>A0ACB7XEV6_9ERIC</name>
<dbReference type="EMBL" id="CM037160">
    <property type="protein sequence ID" value="KAH7839318.1"/>
    <property type="molecule type" value="Genomic_DNA"/>
</dbReference>
<organism evidence="1 2">
    <name type="scientific">Vaccinium darrowii</name>
    <dbReference type="NCBI Taxonomy" id="229202"/>
    <lineage>
        <taxon>Eukaryota</taxon>
        <taxon>Viridiplantae</taxon>
        <taxon>Streptophyta</taxon>
        <taxon>Embryophyta</taxon>
        <taxon>Tracheophyta</taxon>
        <taxon>Spermatophyta</taxon>
        <taxon>Magnoliopsida</taxon>
        <taxon>eudicotyledons</taxon>
        <taxon>Gunneridae</taxon>
        <taxon>Pentapetalae</taxon>
        <taxon>asterids</taxon>
        <taxon>Ericales</taxon>
        <taxon>Ericaceae</taxon>
        <taxon>Vaccinioideae</taxon>
        <taxon>Vaccinieae</taxon>
        <taxon>Vaccinium</taxon>
    </lineage>
</organism>
<keyword evidence="2" id="KW-1185">Reference proteome</keyword>
<dbReference type="Proteomes" id="UP000828048">
    <property type="component" value="Chromosome 10"/>
</dbReference>
<proteinExistence type="predicted"/>